<dbReference type="Pfam" id="PF01019">
    <property type="entry name" value="G_glu_transpept"/>
    <property type="match status" value="1"/>
</dbReference>
<protein>
    <recommendedName>
        <fullName evidence="2">Gamma-glutamyltransferase</fullName>
    </recommendedName>
</protein>
<name>A0A382Y6Y4_9ZZZZ</name>
<organism evidence="1">
    <name type="scientific">marine metagenome</name>
    <dbReference type="NCBI Taxonomy" id="408172"/>
    <lineage>
        <taxon>unclassified sequences</taxon>
        <taxon>metagenomes</taxon>
        <taxon>ecological metagenomes</taxon>
    </lineage>
</organism>
<evidence type="ECO:0000313" key="1">
    <source>
        <dbReference type="EMBL" id="SVD78789.1"/>
    </source>
</evidence>
<dbReference type="PANTHER" id="PTHR43881:SF1">
    <property type="entry name" value="GAMMA-GLUTAMYLTRANSPEPTIDASE (AFU_ORTHOLOGUE AFUA_4G13580)"/>
    <property type="match status" value="1"/>
</dbReference>
<dbReference type="InterPro" id="IPR052896">
    <property type="entry name" value="GGT-like_enzyme"/>
</dbReference>
<dbReference type="InterPro" id="IPR043137">
    <property type="entry name" value="GGT_ssub_C"/>
</dbReference>
<dbReference type="PRINTS" id="PR01210">
    <property type="entry name" value="GGTRANSPTASE"/>
</dbReference>
<dbReference type="PANTHER" id="PTHR43881">
    <property type="entry name" value="GAMMA-GLUTAMYLTRANSPEPTIDASE (AFU_ORTHOLOGUE AFUA_4G13580)"/>
    <property type="match status" value="1"/>
</dbReference>
<dbReference type="AlphaFoldDB" id="A0A382Y6Y4"/>
<evidence type="ECO:0008006" key="2">
    <source>
        <dbReference type="Google" id="ProtNLM"/>
    </source>
</evidence>
<sequence>LDDDYLAGRGGLIDPNRAVERVQPGSAVTDTETIYLSVADSDGNMISFINSIFDYFGSGVVVPGTGFILQNRGAGFNLEDGHPNQAGPGKRPFHTLIPGFVTKDGAPWMTFGLMGGSMQPQGHTQMLLNILVFGMDLQDAIDAPRFRHMSGYSVAVEEPISAEARAGLEALGHEIRVQGPGSFGGAQAIIKLDRGWAAGSDPRKDGMAVGR</sequence>
<dbReference type="EMBL" id="UINC01173278">
    <property type="protein sequence ID" value="SVD78789.1"/>
    <property type="molecule type" value="Genomic_DNA"/>
</dbReference>
<dbReference type="Gene3D" id="3.60.20.40">
    <property type="match status" value="1"/>
</dbReference>
<feature type="non-terminal residue" evidence="1">
    <location>
        <position position="1"/>
    </location>
</feature>
<gene>
    <name evidence="1" type="ORF">METZ01_LOCUS431643</name>
</gene>
<reference evidence="1" key="1">
    <citation type="submission" date="2018-05" db="EMBL/GenBank/DDBJ databases">
        <authorList>
            <person name="Lanie J.A."/>
            <person name="Ng W.-L."/>
            <person name="Kazmierczak K.M."/>
            <person name="Andrzejewski T.M."/>
            <person name="Davidsen T.M."/>
            <person name="Wayne K.J."/>
            <person name="Tettelin H."/>
            <person name="Glass J.I."/>
            <person name="Rusch D."/>
            <person name="Podicherti R."/>
            <person name="Tsui H.-C.T."/>
            <person name="Winkler M.E."/>
        </authorList>
    </citation>
    <scope>NUCLEOTIDE SEQUENCE</scope>
</reference>
<accession>A0A382Y6Y4</accession>
<dbReference type="SUPFAM" id="SSF56235">
    <property type="entry name" value="N-terminal nucleophile aminohydrolases (Ntn hydrolases)"/>
    <property type="match status" value="1"/>
</dbReference>
<dbReference type="InterPro" id="IPR029055">
    <property type="entry name" value="Ntn_hydrolases_N"/>
</dbReference>
<proteinExistence type="predicted"/>